<dbReference type="RefSeq" id="WP_380189336.1">
    <property type="nucleotide sequence ID" value="NZ_JBHTBQ010000044.1"/>
</dbReference>
<evidence type="ECO:0000256" key="1">
    <source>
        <dbReference type="ARBA" id="ARBA00022801"/>
    </source>
</evidence>
<evidence type="ECO:0000256" key="3">
    <source>
        <dbReference type="ARBA" id="ARBA00023098"/>
    </source>
</evidence>
<keyword evidence="7" id="KW-1185">Reference proteome</keyword>
<sequence length="410" mass="45545">MKHHILSLDGGGAWALIQVKTLIKLYGANTRGHAVLKHFDLVAANSGGSIVAAALIEDFTLAEILALFTSESQRRTIFSELPWYKKLNPSSLFFPLPRFSTAKKYQALIAAFTQYGSKWMRDIQIMGKNNQPILFMFVSYDYDRDRAKFFRSWPSLAGSVTSPYVDISLIDAVHASSNAPIQFFDQPAQIAGGQYWDGGLTGYNNPVLAAAAEAIAANWKKDQIAILSIGTGSAMLPLLNTRKNNESSTLFKEPQISSIQNDIKKVAATILADPPDSHTFLAHLLMGGRLPLAMDECPIIDSGLVRLNPLIQPRGNSQEGWVLPDGFDEVQFKRLINLDMAVIAQADIDLIVHFCELWMQDKVHNQAIRAGKDFICEIGFARFSDAIEKWQSYTLTPLTGQHHDHSRQLL</sequence>
<feature type="active site" description="Proton acceptor" evidence="4">
    <location>
        <position position="197"/>
    </location>
</feature>
<feature type="short sequence motif" description="DGA/G" evidence="4">
    <location>
        <begin position="197"/>
        <end position="199"/>
    </location>
</feature>
<comment type="caution">
    <text evidence="4">Lacks conserved residue(s) required for the propagation of feature annotation.</text>
</comment>
<evidence type="ECO:0000313" key="6">
    <source>
        <dbReference type="EMBL" id="MFC7421768.1"/>
    </source>
</evidence>
<dbReference type="PANTHER" id="PTHR24185">
    <property type="entry name" value="CALCIUM-INDEPENDENT PHOSPHOLIPASE A2-GAMMA"/>
    <property type="match status" value="1"/>
</dbReference>
<dbReference type="Pfam" id="PF01734">
    <property type="entry name" value="Patatin"/>
    <property type="match status" value="1"/>
</dbReference>
<name>A0ABW2R2A8_9NEIS</name>
<evidence type="ECO:0000313" key="7">
    <source>
        <dbReference type="Proteomes" id="UP001596473"/>
    </source>
</evidence>
<feature type="active site" description="Nucleophile" evidence="4">
    <location>
        <position position="46"/>
    </location>
</feature>
<keyword evidence="2 4" id="KW-0442">Lipid degradation</keyword>
<dbReference type="SUPFAM" id="SSF52151">
    <property type="entry name" value="FabD/lysophospholipase-like"/>
    <property type="match status" value="1"/>
</dbReference>
<feature type="domain" description="PNPLA" evidence="5">
    <location>
        <begin position="6"/>
        <end position="211"/>
    </location>
</feature>
<keyword evidence="1 4" id="KW-0378">Hydrolase</keyword>
<organism evidence="6 7">
    <name type="scientific">Iodobacter arcticus</name>
    <dbReference type="NCBI Taxonomy" id="590593"/>
    <lineage>
        <taxon>Bacteria</taxon>
        <taxon>Pseudomonadati</taxon>
        <taxon>Pseudomonadota</taxon>
        <taxon>Betaproteobacteria</taxon>
        <taxon>Neisseriales</taxon>
        <taxon>Chitinibacteraceae</taxon>
        <taxon>Iodobacter</taxon>
    </lineage>
</organism>
<dbReference type="InterPro" id="IPR002641">
    <property type="entry name" value="PNPLA_dom"/>
</dbReference>
<dbReference type="PROSITE" id="PS51635">
    <property type="entry name" value="PNPLA"/>
    <property type="match status" value="1"/>
</dbReference>
<accession>A0ABW2R2A8</accession>
<proteinExistence type="predicted"/>
<gene>
    <name evidence="6" type="ORF">ACFQNF_18065</name>
</gene>
<evidence type="ECO:0000256" key="4">
    <source>
        <dbReference type="PROSITE-ProRule" id="PRU01161"/>
    </source>
</evidence>
<reference evidence="7" key="1">
    <citation type="journal article" date="2019" name="Int. J. Syst. Evol. Microbiol.">
        <title>The Global Catalogue of Microorganisms (GCM) 10K type strain sequencing project: providing services to taxonomists for standard genome sequencing and annotation.</title>
        <authorList>
            <consortium name="The Broad Institute Genomics Platform"/>
            <consortium name="The Broad Institute Genome Sequencing Center for Infectious Disease"/>
            <person name="Wu L."/>
            <person name="Ma J."/>
        </authorList>
    </citation>
    <scope>NUCLEOTIDE SEQUENCE [LARGE SCALE GENOMIC DNA]</scope>
    <source>
        <strain evidence="7">CCUG 62945</strain>
    </source>
</reference>
<evidence type="ECO:0000259" key="5">
    <source>
        <dbReference type="PROSITE" id="PS51635"/>
    </source>
</evidence>
<dbReference type="PANTHER" id="PTHR24185:SF1">
    <property type="entry name" value="CALCIUM-INDEPENDENT PHOSPHOLIPASE A2-GAMMA"/>
    <property type="match status" value="1"/>
</dbReference>
<keyword evidence="3 4" id="KW-0443">Lipid metabolism</keyword>
<evidence type="ECO:0000256" key="2">
    <source>
        <dbReference type="ARBA" id="ARBA00022963"/>
    </source>
</evidence>
<dbReference type="InterPro" id="IPR016035">
    <property type="entry name" value="Acyl_Trfase/lysoPLipase"/>
</dbReference>
<dbReference type="EMBL" id="JBHTBQ010000044">
    <property type="protein sequence ID" value="MFC7421768.1"/>
    <property type="molecule type" value="Genomic_DNA"/>
</dbReference>
<dbReference type="Proteomes" id="UP001596473">
    <property type="component" value="Unassembled WGS sequence"/>
</dbReference>
<protein>
    <submittedName>
        <fullName evidence="6">Patatin-like phospholipase family protein</fullName>
    </submittedName>
</protein>
<dbReference type="Gene3D" id="3.40.1090.10">
    <property type="entry name" value="Cytosolic phospholipase A2 catalytic domain"/>
    <property type="match status" value="1"/>
</dbReference>
<comment type="caution">
    <text evidence="6">The sequence shown here is derived from an EMBL/GenBank/DDBJ whole genome shotgun (WGS) entry which is preliminary data.</text>
</comment>